<sequence length="137" mass="15344">MGFEPSPWTVKASILTCLLNPCNWLYHGTGGVVKYSSSYWNSRTAYALRRVGAPCFQNCQSWSQEGSHCTHSWKQGQVSEYSVARNQFNMKRMMIFLALLAACPYAVGFVLNTLHTSQYVKLCSVAMQNQVPAQCAC</sequence>
<organism evidence="2">
    <name type="scientific">Mus musculus</name>
    <name type="common">Mouse</name>
    <dbReference type="NCBI Taxonomy" id="10090"/>
    <lineage>
        <taxon>Eukaryota</taxon>
        <taxon>Metazoa</taxon>
        <taxon>Chordata</taxon>
        <taxon>Craniata</taxon>
        <taxon>Vertebrata</taxon>
        <taxon>Euteleostomi</taxon>
        <taxon>Mammalia</taxon>
        <taxon>Eutheria</taxon>
        <taxon>Euarchontoglires</taxon>
        <taxon>Glires</taxon>
        <taxon>Rodentia</taxon>
        <taxon>Myomorpha</taxon>
        <taxon>Muroidea</taxon>
        <taxon>Muridae</taxon>
        <taxon>Murinae</taxon>
        <taxon>Mus</taxon>
        <taxon>Mus</taxon>
    </lineage>
</organism>
<dbReference type="AGR" id="MGI:2686394"/>
<gene>
    <name evidence="3" type="primary">Nckap5</name>
</gene>
<keyword evidence="1" id="KW-0812">Transmembrane</keyword>
<proteinExistence type="evidence at transcript level"/>
<evidence type="ECO:0000313" key="3">
    <source>
        <dbReference type="MGI" id="MGI:2686394"/>
    </source>
</evidence>
<evidence type="ECO:0000313" key="2">
    <source>
        <dbReference type="EMBL" id="BAC31107.1"/>
    </source>
</evidence>
<name>Q8C9K4_MOUSE</name>
<reference evidence="2" key="7">
    <citation type="journal article" date="2005" name="Science">
        <title>The Transcriptional Landscape of the Mammalian Genome.</title>
        <authorList>
            <consortium name="The FANTOM Consortium"/>
            <consortium name="Riken Genome Exploration Research Group and Genome Science Group (Genome Network Project Core Group)"/>
        </authorList>
    </citation>
    <scope>NUCLEOTIDE SEQUENCE</scope>
    <source>
        <strain evidence="2">C57BL/6J</strain>
        <tissue evidence="2">Thymus</tissue>
    </source>
</reference>
<reference evidence="2" key="5">
    <citation type="submission" date="2001-07" db="EMBL/GenBank/DDBJ databases">
        <authorList>
            <person name="Adachi J."/>
            <person name="Aizawa K."/>
            <person name="Akimura T."/>
            <person name="Arakawa T."/>
            <person name="Bono H."/>
            <person name="Carninci P."/>
            <person name="Fukuda S."/>
            <person name="Furuno M."/>
            <person name="Hanagaki T."/>
            <person name="Hara A."/>
            <person name="Hashizume W."/>
            <person name="Hayashida K."/>
            <person name="Hayatsu N."/>
            <person name="Hiramoto K."/>
            <person name="Hiraoka T."/>
            <person name="Hirozane T."/>
            <person name="Hori F."/>
            <person name="Imotani K."/>
            <person name="Ishii Y."/>
            <person name="Itoh M."/>
            <person name="Kagawa I."/>
            <person name="Kasukawa T."/>
            <person name="Katoh H."/>
            <person name="Kawai J."/>
            <person name="Kojima Y."/>
            <person name="Kondo S."/>
            <person name="Konno H."/>
            <person name="Kouda M."/>
            <person name="Koya S."/>
            <person name="Kurihara C."/>
            <person name="Matsuyama T."/>
            <person name="Miyazaki A."/>
            <person name="Murata M."/>
            <person name="Nakamura M."/>
            <person name="Nishi K."/>
            <person name="Nomura K."/>
            <person name="Numazaki R."/>
            <person name="Ohno M."/>
            <person name="Ohsato N."/>
            <person name="Okazaki Y."/>
            <person name="Saito R."/>
            <person name="Saitoh H."/>
            <person name="Sakai C."/>
            <person name="Sakai K."/>
            <person name="Sakazume N."/>
            <person name="Sano H."/>
            <person name="Sasaki D."/>
            <person name="Shibata K."/>
            <person name="Shinagawa A."/>
            <person name="Shiraki T."/>
            <person name="Sogabe Y."/>
            <person name="Tagami M."/>
            <person name="Tagawa A."/>
            <person name="Takahashi F."/>
            <person name="Takaku-Akahira S."/>
            <person name="Takeda Y."/>
            <person name="Tanaka T."/>
            <person name="Tomaru A."/>
            <person name="Toya T."/>
            <person name="Yasunishi A."/>
            <person name="Muramatsu M."/>
            <person name="Hayashizaki Y."/>
        </authorList>
    </citation>
    <scope>NUCLEOTIDE SEQUENCE</scope>
    <source>
        <strain evidence="2">C57BL/6J</strain>
        <tissue evidence="2">Thymus</tissue>
    </source>
</reference>
<evidence type="ECO:0000256" key="1">
    <source>
        <dbReference type="SAM" id="Phobius"/>
    </source>
</evidence>
<keyword evidence="1" id="KW-0472">Membrane</keyword>
<reference evidence="2" key="8">
    <citation type="journal article" date="2005" name="Science">
        <title>Antisense Transcription in the Mammalian Transcriptome.</title>
        <authorList>
            <consortium name="RIKEN Genome Exploration Research Group and Genome Science Group (Genome Network Project Core Group) and the FANTOM Consortium"/>
        </authorList>
    </citation>
    <scope>NUCLEOTIDE SEQUENCE</scope>
    <source>
        <strain evidence="2">C57BL/6J</strain>
        <tissue evidence="2">Thymus</tissue>
    </source>
</reference>
<keyword evidence="1" id="KW-1133">Transmembrane helix</keyword>
<protein>
    <submittedName>
        <fullName evidence="2">Uncharacterized protein</fullName>
    </submittedName>
</protein>
<reference evidence="2" key="3">
    <citation type="journal article" date="2000" name="Genome Res.">
        <title>RIKEN integrated sequence analysis (RISA) system--384-format sequencing pipeline with 384 multicapillary sequencer.</title>
        <authorList>
            <person name="Shibata K."/>
            <person name="Itoh M."/>
            <person name="Aizawa K."/>
            <person name="Nagaoka S."/>
            <person name="Sasaki N."/>
            <person name="Carninci P."/>
            <person name="Konno H."/>
            <person name="Akiyama J."/>
            <person name="Nishi K."/>
            <person name="Kitsunai T."/>
            <person name="Tashiro H."/>
            <person name="Itoh M."/>
            <person name="Sumi N."/>
            <person name="Ishii Y."/>
            <person name="Nakamura S."/>
            <person name="Hazama M."/>
            <person name="Nishine T."/>
            <person name="Harada A."/>
            <person name="Yamamoto R."/>
            <person name="Matsumoto H."/>
            <person name="Sakaguchi S."/>
            <person name="Ikegami T."/>
            <person name="Kashiwagi K."/>
            <person name="Fujiwake S."/>
            <person name="Inoue K."/>
            <person name="Togawa Y."/>
            <person name="Izawa M."/>
            <person name="Ohara E."/>
            <person name="Watahiki M."/>
            <person name="Yoneda Y."/>
            <person name="Ishikawa T."/>
            <person name="Ozawa K."/>
            <person name="Tanaka T."/>
            <person name="Matsuura S."/>
            <person name="Kawai J."/>
            <person name="Okazaki Y."/>
            <person name="Muramatsu M."/>
            <person name="Inoue Y."/>
            <person name="Kira A."/>
            <person name="Hayashizaki Y."/>
        </authorList>
    </citation>
    <scope>NUCLEOTIDE SEQUENCE</scope>
    <source>
        <strain evidence="2">C57BL/6J</strain>
        <tissue evidence="2">Thymus</tissue>
    </source>
</reference>
<feature type="transmembrane region" description="Helical" evidence="1">
    <location>
        <begin position="94"/>
        <end position="114"/>
    </location>
</feature>
<reference evidence="2" key="6">
    <citation type="journal article" date="2002" name="Nature">
        <title>Analysis of the mouse transcriptome based on functional annotation of 60,770 full-length cDNAs.</title>
        <authorList>
            <consortium name="The FANTOM Consortium and the RIKEN Genome Exploration Research Group Phase I and II Team"/>
        </authorList>
    </citation>
    <scope>NUCLEOTIDE SEQUENCE</scope>
    <source>
        <strain evidence="2">C57BL/6J</strain>
        <tissue evidence="2">Thymus</tissue>
    </source>
</reference>
<reference evidence="2" key="1">
    <citation type="journal article" date="1999" name="Methods Enzymol.">
        <title>High-efficiency full-length cDNA cloning.</title>
        <authorList>
            <person name="Carninci P."/>
            <person name="Hayashizaki Y."/>
        </authorList>
    </citation>
    <scope>NUCLEOTIDE SEQUENCE</scope>
    <source>
        <strain evidence="2">C57BL/6J</strain>
        <tissue evidence="2">Thymus</tissue>
    </source>
</reference>
<reference evidence="2" key="4">
    <citation type="journal article" date="2001" name="Nature">
        <title>Functional annotation of a full-length mouse cDNA collection.</title>
        <authorList>
            <consortium name="The RIKEN Genome Exploration Research Group Phase II Team and the FANTOM Consortium"/>
        </authorList>
    </citation>
    <scope>NUCLEOTIDE SEQUENCE</scope>
    <source>
        <strain evidence="2">C57BL/6J</strain>
        <tissue evidence="2">Thymus</tissue>
    </source>
</reference>
<accession>Q8C9K4</accession>
<dbReference type="MGI" id="MGI:2686394">
    <property type="gene designation" value="Nckap5"/>
</dbReference>
<reference evidence="2" key="2">
    <citation type="journal article" date="2000" name="Genome Res.">
        <title>Normalization and subtraction of cap-trapper-selected cDNAs to prepare full-length cDNA libraries for rapid discovery of new genes.</title>
        <authorList>
            <person name="Carninci P."/>
            <person name="Shibata Y."/>
            <person name="Hayatsu N."/>
            <person name="Sugahara Y."/>
            <person name="Shibata K."/>
            <person name="Itoh M."/>
            <person name="Konno H."/>
            <person name="Okazaki Y."/>
            <person name="Muramatsu M."/>
            <person name="Hayashizaki Y."/>
        </authorList>
    </citation>
    <scope>NUCLEOTIDE SEQUENCE</scope>
    <source>
        <strain evidence="2">C57BL/6J</strain>
        <tissue evidence="2">Thymus</tissue>
    </source>
</reference>
<dbReference type="EMBL" id="AK041950">
    <property type="protein sequence ID" value="BAC31107.1"/>
    <property type="molecule type" value="mRNA"/>
</dbReference>
<dbReference type="AlphaFoldDB" id="Q8C9K4"/>